<comment type="catalytic activity">
    <reaction evidence="12">
        <text>2,5-diamino-6-(1-D-ribitylamino)pyrimidin-4(3H)-one 5'-phosphate + NADP(+) = 2,5-diamino-6-(1-D-ribosylamino)pyrimidin-4(3H)-one 5'-phosphate + NADPH + H(+)</text>
        <dbReference type="Rhea" id="RHEA:27278"/>
        <dbReference type="ChEBI" id="CHEBI:15378"/>
        <dbReference type="ChEBI" id="CHEBI:57783"/>
        <dbReference type="ChEBI" id="CHEBI:58349"/>
        <dbReference type="ChEBI" id="CHEBI:58890"/>
        <dbReference type="ChEBI" id="CHEBI:59545"/>
        <dbReference type="EC" id="1.1.1.302"/>
    </reaction>
</comment>
<evidence type="ECO:0000313" key="15">
    <source>
        <dbReference type="Proteomes" id="UP000184330"/>
    </source>
</evidence>
<keyword evidence="7" id="KW-0521">NADP</keyword>
<comment type="function">
    <text evidence="1">Catalyzes an early step in riboflavin biosynthesis, the NADPH-dependent reduction of the ribose side chain of 2,5-diamino-6-ribosylamino-4(3H)-pyrimidinone 5'-phosphate, yielding 2,5-diamino-6-ribitylamino-4(3H)-pyrimidinone 5'-phosphate.</text>
</comment>
<dbReference type="EC" id="1.1.1.302" evidence="4"/>
<dbReference type="GO" id="GO:0008703">
    <property type="term" value="F:5-amino-6-(5-phosphoribosylamino)uracil reductase activity"/>
    <property type="evidence" value="ECO:0007669"/>
    <property type="project" value="InterPro"/>
</dbReference>
<dbReference type="InterPro" id="IPR024072">
    <property type="entry name" value="DHFR-like_dom_sf"/>
</dbReference>
<comment type="pathway">
    <text evidence="2">Cofactor biosynthesis; riboflavin biosynthesis.</text>
</comment>
<evidence type="ECO:0000256" key="10">
    <source>
        <dbReference type="ARBA" id="ARBA00031630"/>
    </source>
</evidence>
<keyword evidence="8" id="KW-0560">Oxidoreductase</keyword>
<evidence type="ECO:0000256" key="6">
    <source>
        <dbReference type="ARBA" id="ARBA00022619"/>
    </source>
</evidence>
<name>A0A1L7X179_9HELO</name>
<proteinExistence type="inferred from homology"/>
<protein>
    <recommendedName>
        <fullName evidence="5">2,5-diamino-6-ribosylamino-4(3H)-pyrimidinone 5'-phosphate reductase</fullName>
        <ecNumber evidence="4">1.1.1.302</ecNumber>
    </recommendedName>
    <alternativeName>
        <fullName evidence="10">2,5-diamino-6-(5-phospho-D-ribosylamino)pyrimidin-4(3H)-one reductase</fullName>
    </alternativeName>
    <alternativeName>
        <fullName evidence="9">2,5-diamino-6-ribitylamino-4(3H)-pyrimidinone 5'-phosphate synthase</fullName>
    </alternativeName>
</protein>
<evidence type="ECO:0000256" key="5">
    <source>
        <dbReference type="ARBA" id="ARBA00015035"/>
    </source>
</evidence>
<dbReference type="Pfam" id="PF01872">
    <property type="entry name" value="RibD_C"/>
    <property type="match status" value="1"/>
</dbReference>
<accession>A0A1L7X179</accession>
<evidence type="ECO:0000256" key="12">
    <source>
        <dbReference type="ARBA" id="ARBA00049020"/>
    </source>
</evidence>
<comment type="catalytic activity">
    <reaction evidence="11">
        <text>2,5-diamino-6-(1-D-ribitylamino)pyrimidin-4(3H)-one 5'-phosphate + NAD(+) = 2,5-diamino-6-(1-D-ribosylamino)pyrimidin-4(3H)-one 5'-phosphate + NADH + H(+)</text>
        <dbReference type="Rhea" id="RHEA:27274"/>
        <dbReference type="ChEBI" id="CHEBI:15378"/>
        <dbReference type="ChEBI" id="CHEBI:57540"/>
        <dbReference type="ChEBI" id="CHEBI:57945"/>
        <dbReference type="ChEBI" id="CHEBI:58890"/>
        <dbReference type="ChEBI" id="CHEBI:59545"/>
        <dbReference type="EC" id="1.1.1.302"/>
    </reaction>
</comment>
<evidence type="ECO:0000256" key="9">
    <source>
        <dbReference type="ARBA" id="ARBA00030073"/>
    </source>
</evidence>
<evidence type="ECO:0000259" key="13">
    <source>
        <dbReference type="Pfam" id="PF01872"/>
    </source>
</evidence>
<dbReference type="OrthoDB" id="5432at2759"/>
<dbReference type="PANTHER" id="PTHR38011">
    <property type="entry name" value="DIHYDROFOLATE REDUCTASE FAMILY PROTEIN (AFU_ORTHOLOGUE AFUA_8G06820)"/>
    <property type="match status" value="1"/>
</dbReference>
<dbReference type="InterPro" id="IPR002734">
    <property type="entry name" value="RibDG_C"/>
</dbReference>
<evidence type="ECO:0000256" key="2">
    <source>
        <dbReference type="ARBA" id="ARBA00005104"/>
    </source>
</evidence>
<dbReference type="GO" id="GO:0009231">
    <property type="term" value="P:riboflavin biosynthetic process"/>
    <property type="evidence" value="ECO:0007669"/>
    <property type="project" value="UniProtKB-KW"/>
</dbReference>
<keyword evidence="6" id="KW-0686">Riboflavin biosynthesis</keyword>
<dbReference type="Gene3D" id="3.40.430.10">
    <property type="entry name" value="Dihydrofolate Reductase, subunit A"/>
    <property type="match status" value="1"/>
</dbReference>
<dbReference type="AlphaFoldDB" id="A0A1L7X179"/>
<feature type="domain" description="Bacterial bifunctional deaminase-reductase C-terminal" evidence="13">
    <location>
        <begin position="35"/>
        <end position="275"/>
    </location>
</feature>
<evidence type="ECO:0000256" key="1">
    <source>
        <dbReference type="ARBA" id="ARBA00003555"/>
    </source>
</evidence>
<evidence type="ECO:0000256" key="4">
    <source>
        <dbReference type="ARBA" id="ARBA00012851"/>
    </source>
</evidence>
<organism evidence="14 15">
    <name type="scientific">Phialocephala subalpina</name>
    <dbReference type="NCBI Taxonomy" id="576137"/>
    <lineage>
        <taxon>Eukaryota</taxon>
        <taxon>Fungi</taxon>
        <taxon>Dikarya</taxon>
        <taxon>Ascomycota</taxon>
        <taxon>Pezizomycotina</taxon>
        <taxon>Leotiomycetes</taxon>
        <taxon>Helotiales</taxon>
        <taxon>Mollisiaceae</taxon>
        <taxon>Phialocephala</taxon>
        <taxon>Phialocephala fortinii species complex</taxon>
    </lineage>
</organism>
<evidence type="ECO:0000256" key="8">
    <source>
        <dbReference type="ARBA" id="ARBA00023002"/>
    </source>
</evidence>
<dbReference type="Proteomes" id="UP000184330">
    <property type="component" value="Unassembled WGS sequence"/>
</dbReference>
<evidence type="ECO:0000256" key="11">
    <source>
        <dbReference type="ARBA" id="ARBA00047550"/>
    </source>
</evidence>
<evidence type="ECO:0000313" key="14">
    <source>
        <dbReference type="EMBL" id="CZR58763.1"/>
    </source>
</evidence>
<comment type="similarity">
    <text evidence="3">Belongs to the HTP reductase family.</text>
</comment>
<evidence type="ECO:0000256" key="3">
    <source>
        <dbReference type="ARBA" id="ARBA00009723"/>
    </source>
</evidence>
<evidence type="ECO:0000256" key="7">
    <source>
        <dbReference type="ARBA" id="ARBA00022857"/>
    </source>
</evidence>
<dbReference type="SUPFAM" id="SSF53597">
    <property type="entry name" value="Dihydrofolate reductase-like"/>
    <property type="match status" value="1"/>
</dbReference>
<dbReference type="InterPro" id="IPR050765">
    <property type="entry name" value="Riboflavin_Biosynth_HTPR"/>
</dbReference>
<dbReference type="STRING" id="576137.A0A1L7X179"/>
<dbReference type="PANTHER" id="PTHR38011:SF7">
    <property type="entry name" value="2,5-DIAMINO-6-RIBOSYLAMINO-4(3H)-PYRIMIDINONE 5'-PHOSPHATE REDUCTASE"/>
    <property type="match status" value="1"/>
</dbReference>
<gene>
    <name evidence="14" type="ORF">PAC_08655</name>
</gene>
<sequence>MTSSLRDALQFPESQRALLEPHLPPKNLNPRSSLPFVTLTFATSLDSQIALAPGVQTALSGPESKAMTHYLRSRHDAILIGVNTAIVDNPSLNCRLDGVGGYGGEGLKGQPRPIVVDPYARWNLEDGNCKVLKLAAEGKGKAPFIITTEKARPILEARIKALEDLGGKFIFANSVELVHGRRTISWSSIFEQLKKEGLMSVMVEGGAGVINPILSDARAHEWVSSVIVTIAPTWLGEGGVTVMPEKKISSQTFAPIPAARLKDVRWIPLGEDVVLCGRLKDDGNYGRGLERLLGKE</sequence>
<dbReference type="EMBL" id="FJOG01000012">
    <property type="protein sequence ID" value="CZR58763.1"/>
    <property type="molecule type" value="Genomic_DNA"/>
</dbReference>
<reference evidence="14 15" key="1">
    <citation type="submission" date="2016-03" db="EMBL/GenBank/DDBJ databases">
        <authorList>
            <person name="Ploux O."/>
        </authorList>
    </citation>
    <scope>NUCLEOTIDE SEQUENCE [LARGE SCALE GENOMIC DNA]</scope>
    <source>
        <strain evidence="14 15">UAMH 11012</strain>
    </source>
</reference>
<keyword evidence="15" id="KW-1185">Reference proteome</keyword>